<dbReference type="EMBL" id="CP097509">
    <property type="protein sequence ID" value="URE19270.1"/>
    <property type="molecule type" value="Genomic_DNA"/>
</dbReference>
<evidence type="ECO:0000256" key="1">
    <source>
        <dbReference type="SAM" id="MobiDB-lite"/>
    </source>
</evidence>
<feature type="region of interest" description="Disordered" evidence="1">
    <location>
        <begin position="16"/>
        <end position="158"/>
    </location>
</feature>
<feature type="compositionally biased region" description="Basic and acidic residues" evidence="1">
    <location>
        <begin position="51"/>
        <end position="68"/>
    </location>
</feature>
<protein>
    <submittedName>
        <fullName evidence="3">Uncharacterized protein</fullName>
    </submittedName>
</protein>
<evidence type="ECO:0000256" key="2">
    <source>
        <dbReference type="SAM" id="Phobius"/>
    </source>
</evidence>
<sequence>FHPTFSPVLSLVLAAIYTSRRRRRRKKKKKKKVSDEDGGRGSGGNDDDDDEAKRTVREGGENGERERGGGVQRQRLLHVPRGEAPVAGARRRPHRVRARPAGEGRPRDPGGPLPPPLRHLPLRLRRSRPRRLRRRTAPRRRREGDVVPHQRLPRPAAQASRRSLALNASIHHLSPSLSTTVHIRVFRIP</sequence>
<gene>
    <name evidence="3" type="ORF">MUK42_34646</name>
</gene>
<proteinExistence type="predicted"/>
<feature type="transmembrane region" description="Helical" evidence="2">
    <location>
        <begin position="6"/>
        <end position="22"/>
    </location>
</feature>
<keyword evidence="4" id="KW-1185">Reference proteome</keyword>
<reference evidence="3" key="1">
    <citation type="submission" date="2022-05" db="EMBL/GenBank/DDBJ databases">
        <title>The Musa troglodytarum L. genome provides insights into the mechanism of non-climacteric behaviour and enrichment of carotenoids.</title>
        <authorList>
            <person name="Wang J."/>
        </authorList>
    </citation>
    <scope>NUCLEOTIDE SEQUENCE</scope>
    <source>
        <tissue evidence="3">Leaf</tissue>
    </source>
</reference>
<keyword evidence="2" id="KW-1133">Transmembrane helix</keyword>
<feature type="non-terminal residue" evidence="3">
    <location>
        <position position="1"/>
    </location>
</feature>
<keyword evidence="2" id="KW-0472">Membrane</keyword>
<accession>A0A9E7GQN2</accession>
<name>A0A9E7GQN2_9LILI</name>
<evidence type="ECO:0000313" key="4">
    <source>
        <dbReference type="Proteomes" id="UP001055439"/>
    </source>
</evidence>
<feature type="compositionally biased region" description="Pro residues" evidence="1">
    <location>
        <begin position="109"/>
        <end position="118"/>
    </location>
</feature>
<dbReference type="Proteomes" id="UP001055439">
    <property type="component" value="Chromosome 7"/>
</dbReference>
<organism evidence="3 4">
    <name type="scientific">Musa troglodytarum</name>
    <name type="common">fe'i banana</name>
    <dbReference type="NCBI Taxonomy" id="320322"/>
    <lineage>
        <taxon>Eukaryota</taxon>
        <taxon>Viridiplantae</taxon>
        <taxon>Streptophyta</taxon>
        <taxon>Embryophyta</taxon>
        <taxon>Tracheophyta</taxon>
        <taxon>Spermatophyta</taxon>
        <taxon>Magnoliopsida</taxon>
        <taxon>Liliopsida</taxon>
        <taxon>Zingiberales</taxon>
        <taxon>Musaceae</taxon>
        <taxon>Musa</taxon>
    </lineage>
</organism>
<keyword evidence="2" id="KW-0812">Transmembrane</keyword>
<feature type="compositionally biased region" description="Basic residues" evidence="1">
    <location>
        <begin position="89"/>
        <end position="98"/>
    </location>
</feature>
<feature type="compositionally biased region" description="Basic residues" evidence="1">
    <location>
        <begin position="120"/>
        <end position="141"/>
    </location>
</feature>
<feature type="compositionally biased region" description="Basic residues" evidence="1">
    <location>
        <begin position="19"/>
        <end position="32"/>
    </location>
</feature>
<dbReference type="AlphaFoldDB" id="A0A9E7GQN2"/>
<evidence type="ECO:0000313" key="3">
    <source>
        <dbReference type="EMBL" id="URE19270.1"/>
    </source>
</evidence>